<keyword evidence="1" id="KW-0694">RNA-binding</keyword>
<dbReference type="GO" id="GO:0003723">
    <property type="term" value="F:RNA binding"/>
    <property type="evidence" value="ECO:0007669"/>
    <property type="project" value="UniProtKB-KW"/>
</dbReference>
<evidence type="ECO:0000256" key="4">
    <source>
        <dbReference type="SAM" id="MobiDB-lite"/>
    </source>
</evidence>
<feature type="active site" evidence="2">
    <location>
        <position position="81"/>
    </location>
</feature>
<proteinExistence type="predicted"/>
<dbReference type="AlphaFoldDB" id="A0A813FIV1"/>
<evidence type="ECO:0000256" key="2">
    <source>
        <dbReference type="PIRSR" id="PIRSR622684-1"/>
    </source>
</evidence>
<dbReference type="GO" id="GO:0005737">
    <property type="term" value="C:cytoplasm"/>
    <property type="evidence" value="ECO:0007669"/>
    <property type="project" value="TreeGrafter"/>
</dbReference>
<protein>
    <recommendedName>
        <fullName evidence="5">Calpain catalytic domain-containing protein</fullName>
    </recommendedName>
</protein>
<dbReference type="PROSITE" id="PS50203">
    <property type="entry name" value="CALPAIN_CAT"/>
    <property type="match status" value="1"/>
</dbReference>
<name>A0A813FIV1_POLGL</name>
<dbReference type="Proteomes" id="UP000654075">
    <property type="component" value="Unassembled WGS sequence"/>
</dbReference>
<keyword evidence="7" id="KW-1185">Reference proteome</keyword>
<dbReference type="InterPro" id="IPR001300">
    <property type="entry name" value="Peptidase_C2_calpain_cat"/>
</dbReference>
<feature type="region of interest" description="Disordered" evidence="4">
    <location>
        <begin position="678"/>
        <end position="701"/>
    </location>
</feature>
<reference evidence="6" key="1">
    <citation type="submission" date="2021-02" db="EMBL/GenBank/DDBJ databases">
        <authorList>
            <person name="Dougan E. K."/>
            <person name="Rhodes N."/>
            <person name="Thang M."/>
            <person name="Chan C."/>
        </authorList>
    </citation>
    <scope>NUCLEOTIDE SEQUENCE</scope>
</reference>
<dbReference type="GO" id="GO:0004198">
    <property type="term" value="F:calcium-dependent cysteine-type endopeptidase activity"/>
    <property type="evidence" value="ECO:0007669"/>
    <property type="project" value="InterPro"/>
</dbReference>
<feature type="compositionally biased region" description="Low complexity" evidence="4">
    <location>
        <begin position="684"/>
        <end position="701"/>
    </location>
</feature>
<evidence type="ECO:0000256" key="1">
    <source>
        <dbReference type="ARBA" id="ARBA00022884"/>
    </source>
</evidence>
<dbReference type="EMBL" id="CAJNNV010025149">
    <property type="protein sequence ID" value="CAE8612702.1"/>
    <property type="molecule type" value="Genomic_DNA"/>
</dbReference>
<evidence type="ECO:0000313" key="6">
    <source>
        <dbReference type="EMBL" id="CAE8612702.1"/>
    </source>
</evidence>
<evidence type="ECO:0000313" key="7">
    <source>
        <dbReference type="Proteomes" id="UP000654075"/>
    </source>
</evidence>
<comment type="caution">
    <text evidence="3">Lacks conserved residue(s) required for the propagation of feature annotation.</text>
</comment>
<dbReference type="Gene3D" id="3.30.110.20">
    <property type="entry name" value="Alba-like domain"/>
    <property type="match status" value="1"/>
</dbReference>
<dbReference type="PANTHER" id="PTHR10183">
    <property type="entry name" value="CALPAIN"/>
    <property type="match status" value="1"/>
</dbReference>
<dbReference type="Gene3D" id="3.90.70.10">
    <property type="entry name" value="Cysteine proteinases"/>
    <property type="match status" value="1"/>
</dbReference>
<dbReference type="Pfam" id="PF00648">
    <property type="entry name" value="Peptidase_C2"/>
    <property type="match status" value="1"/>
</dbReference>
<accession>A0A813FIV1</accession>
<dbReference type="InterPro" id="IPR038765">
    <property type="entry name" value="Papain-like_cys_pep_sf"/>
</dbReference>
<dbReference type="InterPro" id="IPR022684">
    <property type="entry name" value="Calpain_cysteine_protease"/>
</dbReference>
<gene>
    <name evidence="6" type="ORF">PGLA1383_LOCUS30487</name>
</gene>
<dbReference type="SUPFAM" id="SSF54001">
    <property type="entry name" value="Cysteine proteinases"/>
    <property type="match status" value="1"/>
</dbReference>
<dbReference type="GO" id="GO:0006508">
    <property type="term" value="P:proteolysis"/>
    <property type="evidence" value="ECO:0007669"/>
    <property type="project" value="InterPro"/>
</dbReference>
<dbReference type="InterPro" id="IPR036882">
    <property type="entry name" value="Alba-like_dom_sf"/>
</dbReference>
<comment type="caution">
    <text evidence="6">The sequence shown here is derived from an EMBL/GenBank/DDBJ whole genome shotgun (WGS) entry which is preliminary data.</text>
</comment>
<organism evidence="6 7">
    <name type="scientific">Polarella glacialis</name>
    <name type="common">Dinoflagellate</name>
    <dbReference type="NCBI Taxonomy" id="89957"/>
    <lineage>
        <taxon>Eukaryota</taxon>
        <taxon>Sar</taxon>
        <taxon>Alveolata</taxon>
        <taxon>Dinophyceae</taxon>
        <taxon>Suessiales</taxon>
        <taxon>Suessiaceae</taxon>
        <taxon>Polarella</taxon>
    </lineage>
</organism>
<sequence length="817" mass="87692">MCLSDCGSGSSWWRPLRQPGLSPCVPALHLSNPKQVSEDEDNLEDPDVTWTRIVSANECGFLMGHSLSASAVVEMGLHSPHGYSLLDAREVQVDGRCVRLLKGVRSTRAWTGSWGRGSALWTPALEAELKVAHDDLSIFWMSFEDAREYFFFLELCRVRRGWFESRQKLRLPCHADPGEVVEFIVPSTTQVDMAFWQERHFVEGRSANTDIGLAVFRKRGAGCPIGCSEQFELLEYVCRNRADEASAEIMLDGGFVYRVVPVSFGAFSNTQVSGRCGTLAIHSAQPINMMAPSPSTWTDMARAMVEGCRTYGKLKVMGEACPACLRVYQLKESWGVVLAAENTSGDLLAVQVDASTSIGCSFSKGSLGDSNFMAAVPPRTSQLLLALTPVPGTSRCSMFLEVLPLHTDLIAFAVVGEGPHMPLPLQLPPPGATARPKSLPDSALLGGSSISCAQVPPSDGVDGVDGENLHRTQARMPAEEAAVLAVAELKQGSLFTPPMRSAGQESLRDGQTYGNQLAVDRVEVDLVTSPDNLLPKSWFVLCTWPVVHLGCRILQGAGKGALFRDCAEGVDFGRLAGGLLARALQGQTTDVDAVGDAAVSNAVKAVALANSFASAQESLFRLSFVPQMVQEPASGGSSSSSSDGRKLMRLVVQPYRRTASEKETDDFHQGGIYVSVGAGTGTKSTSGEEPSAEPAAKAAPTPSELARTVLGEWMRFVSPELRQAVRTAAIRATSSGGREASAVATGVKGRRRAPFLIGIGPPALCRGVKALAFVCADLQKDHLAGVPPLLVVPRLWERKVKDRYSGKDCRDLLQQCI</sequence>
<evidence type="ECO:0000259" key="5">
    <source>
        <dbReference type="PROSITE" id="PS50203"/>
    </source>
</evidence>
<dbReference type="PANTHER" id="PTHR10183:SF382">
    <property type="entry name" value="CALPAIN-15"/>
    <property type="match status" value="1"/>
</dbReference>
<evidence type="ECO:0000256" key="3">
    <source>
        <dbReference type="PROSITE-ProRule" id="PRU00239"/>
    </source>
</evidence>
<feature type="domain" description="Calpain catalytic" evidence="5">
    <location>
        <begin position="76"/>
        <end position="159"/>
    </location>
</feature>